<dbReference type="CDD" id="cd01560">
    <property type="entry name" value="Thr-synth_2"/>
    <property type="match status" value="1"/>
</dbReference>
<dbReference type="STRING" id="1383.IV60_GL000245"/>
<dbReference type="Gene3D" id="3.90.1380.10">
    <property type="entry name" value="Threonine synthase, N-terminal domain"/>
    <property type="match status" value="1"/>
</dbReference>
<keyword evidence="13" id="KW-1133">Transmembrane helix</keyword>
<dbReference type="InterPro" id="IPR036052">
    <property type="entry name" value="TrpB-like_PALP_sf"/>
</dbReference>
<evidence type="ECO:0000313" key="17">
    <source>
        <dbReference type="Proteomes" id="UP000004070"/>
    </source>
</evidence>
<evidence type="ECO:0000256" key="5">
    <source>
        <dbReference type="ARBA" id="ARBA00013028"/>
    </source>
</evidence>
<evidence type="ECO:0000256" key="6">
    <source>
        <dbReference type="ARBA" id="ARBA00018679"/>
    </source>
</evidence>
<dbReference type="GO" id="GO:0004795">
    <property type="term" value="F:threonine synthase activity"/>
    <property type="evidence" value="ECO:0007669"/>
    <property type="project" value="UniProtKB-UniRule"/>
</dbReference>
<keyword evidence="13" id="KW-0472">Membrane</keyword>
<accession>B9CKN8</accession>
<evidence type="ECO:0000313" key="16">
    <source>
        <dbReference type="EMBL" id="EEE18100.1"/>
    </source>
</evidence>
<dbReference type="SUPFAM" id="SSF53686">
    <property type="entry name" value="Tryptophan synthase beta subunit-like PLP-dependent enzymes"/>
    <property type="match status" value="1"/>
</dbReference>
<evidence type="ECO:0000259" key="15">
    <source>
        <dbReference type="Pfam" id="PF14821"/>
    </source>
</evidence>
<evidence type="ECO:0000256" key="7">
    <source>
        <dbReference type="ARBA" id="ARBA00022605"/>
    </source>
</evidence>
<evidence type="ECO:0000259" key="14">
    <source>
        <dbReference type="Pfam" id="PF00291"/>
    </source>
</evidence>
<evidence type="ECO:0000256" key="8">
    <source>
        <dbReference type="ARBA" id="ARBA00022697"/>
    </source>
</evidence>
<dbReference type="AlphaFoldDB" id="B9CKN8"/>
<dbReference type="NCBIfam" id="TIGR00260">
    <property type="entry name" value="thrC"/>
    <property type="match status" value="1"/>
</dbReference>
<dbReference type="EMBL" id="ACFE01000001">
    <property type="protein sequence ID" value="EEE18100.1"/>
    <property type="molecule type" value="Genomic_DNA"/>
</dbReference>
<evidence type="ECO:0000256" key="3">
    <source>
        <dbReference type="ARBA" id="ARBA00004979"/>
    </source>
</evidence>
<comment type="catalytic activity">
    <reaction evidence="10">
        <text>O-phospho-L-homoserine + H2O = L-threonine + phosphate</text>
        <dbReference type="Rhea" id="RHEA:10840"/>
        <dbReference type="ChEBI" id="CHEBI:15377"/>
        <dbReference type="ChEBI" id="CHEBI:43474"/>
        <dbReference type="ChEBI" id="CHEBI:57590"/>
        <dbReference type="ChEBI" id="CHEBI:57926"/>
        <dbReference type="EC" id="4.2.3.1"/>
    </reaction>
</comment>
<reference evidence="16 17" key="1">
    <citation type="submission" date="2009-01" db="EMBL/GenBank/DDBJ databases">
        <authorList>
            <person name="Madupu R."/>
            <person name="Sebastian Y."/>
            <person name="Durkin A.S."/>
            <person name="Torralba M."/>
            <person name="Methe B."/>
            <person name="Sutton G.G."/>
            <person name="Strausberg R.L."/>
            <person name="Nelson K.E."/>
        </authorList>
    </citation>
    <scope>NUCLEOTIDE SEQUENCE [LARGE SCALE GENOMIC DNA]</scope>
    <source>
        <strain evidence="16 17">ATCC 49626</strain>
    </source>
</reference>
<dbReference type="InterPro" id="IPR001926">
    <property type="entry name" value="TrpB-like_PALP"/>
</dbReference>
<evidence type="ECO:0000256" key="4">
    <source>
        <dbReference type="ARBA" id="ARBA00005517"/>
    </source>
</evidence>
<feature type="domain" description="Threonine synthase N-terminal" evidence="15">
    <location>
        <begin position="27"/>
        <end position="102"/>
    </location>
</feature>
<dbReference type="Pfam" id="PF14821">
    <property type="entry name" value="Thr_synth_N"/>
    <property type="match status" value="1"/>
</dbReference>
<dbReference type="GO" id="GO:0009088">
    <property type="term" value="P:threonine biosynthetic process"/>
    <property type="evidence" value="ECO:0007669"/>
    <property type="project" value="UniProtKB-UniRule"/>
</dbReference>
<gene>
    <name evidence="16" type="primary">thrC</name>
    <name evidence="16" type="ORF">ATORI0001_0593</name>
</gene>
<proteinExistence type="inferred from homology"/>
<dbReference type="InterPro" id="IPR004450">
    <property type="entry name" value="Thr_synthase-like"/>
</dbReference>
<name>B9CKN8_LANR4</name>
<evidence type="ECO:0000256" key="10">
    <source>
        <dbReference type="ARBA" id="ARBA00049144"/>
    </source>
</evidence>
<comment type="caution">
    <text evidence="16">The sequence shown here is derived from an EMBL/GenBank/DDBJ whole genome shotgun (WGS) entry which is preliminary data.</text>
</comment>
<dbReference type="PANTHER" id="PTHR43515:SF1">
    <property type="entry name" value="THREONINE SYNTHASE-LIKE 1"/>
    <property type="match status" value="1"/>
</dbReference>
<comment type="cofactor">
    <cofactor evidence="1 12">
        <name>pyridoxal 5'-phosphate</name>
        <dbReference type="ChEBI" id="CHEBI:597326"/>
    </cofactor>
</comment>
<dbReference type="Gene3D" id="3.40.50.1100">
    <property type="match status" value="2"/>
</dbReference>
<dbReference type="PANTHER" id="PTHR43515">
    <property type="entry name" value="THREONINE SYNTHASE-LIKE 1"/>
    <property type="match status" value="1"/>
</dbReference>
<feature type="domain" description="Tryptophan synthase beta chain-like PALP" evidence="14">
    <location>
        <begin position="121"/>
        <end position="377"/>
    </location>
</feature>
<dbReference type="PROSITE" id="PS00165">
    <property type="entry name" value="DEHYDRATASE_SER_THR"/>
    <property type="match status" value="1"/>
</dbReference>
<keyword evidence="8" id="KW-0791">Threonine biosynthesis</keyword>
<keyword evidence="9 12" id="KW-0663">Pyridoxal phosphate</keyword>
<dbReference type="Proteomes" id="UP000004070">
    <property type="component" value="Unassembled WGS sequence"/>
</dbReference>
<comment type="pathway">
    <text evidence="3">Amino-acid biosynthesis; L-threonine biosynthesis; L-threonine from L-aspartate: step 5/5.</text>
</comment>
<dbReference type="InterPro" id="IPR037158">
    <property type="entry name" value="Thr_synth_N_sf"/>
</dbReference>
<evidence type="ECO:0000256" key="2">
    <source>
        <dbReference type="ARBA" id="ARBA00003648"/>
    </source>
</evidence>
<comment type="function">
    <text evidence="2">Catalyzes the gamma-elimination of phosphate from L-phosphohomoserine and the beta-addition of water to produce L-threonine.</text>
</comment>
<comment type="similarity">
    <text evidence="4">Belongs to the threonine synthase family.</text>
</comment>
<evidence type="ECO:0000256" key="11">
    <source>
        <dbReference type="NCBIfam" id="TIGR00260"/>
    </source>
</evidence>
<keyword evidence="13" id="KW-0812">Transmembrane</keyword>
<keyword evidence="16" id="KW-0456">Lyase</keyword>
<dbReference type="GO" id="GO:0030170">
    <property type="term" value="F:pyridoxal phosphate binding"/>
    <property type="evidence" value="ECO:0007669"/>
    <property type="project" value="InterPro"/>
</dbReference>
<evidence type="ECO:0000256" key="9">
    <source>
        <dbReference type="ARBA" id="ARBA00022898"/>
    </source>
</evidence>
<dbReference type="InterPro" id="IPR029144">
    <property type="entry name" value="Thr_synth_N"/>
</dbReference>
<feature type="modified residue" description="N6-(pyridoxal phosphate)lysine" evidence="12">
    <location>
        <position position="134"/>
    </location>
</feature>
<dbReference type="GO" id="GO:0005737">
    <property type="term" value="C:cytoplasm"/>
    <property type="evidence" value="ECO:0007669"/>
    <property type="project" value="TreeGrafter"/>
</dbReference>
<organism evidence="16 17">
    <name type="scientific">Lancefieldella rimae (strain ATCC 49626 / DSM 7090 / CCUG 31168 / NBRC 15546 / VPI D140H-11A)</name>
    <name type="common">Atopobium rimae</name>
    <dbReference type="NCBI Taxonomy" id="553184"/>
    <lineage>
        <taxon>Bacteria</taxon>
        <taxon>Bacillati</taxon>
        <taxon>Actinomycetota</taxon>
        <taxon>Coriobacteriia</taxon>
        <taxon>Coriobacteriales</taxon>
        <taxon>Atopobiaceae</taxon>
        <taxon>Lancefieldella</taxon>
    </lineage>
</organism>
<evidence type="ECO:0000256" key="13">
    <source>
        <dbReference type="SAM" id="Phobius"/>
    </source>
</evidence>
<sequence>MLKYLKRKCWFSVCYCLIFGGFMNVGFHSTRDDRVSVSSKEAILAGIAPDGGLFVSDSLGEKHLDLTRISAQDFHATAHDILSALLGDYTSEELDDCIQGAYGTQWDTPAITPVTPLDNHWLLELFHGPTSAFKDVALQMLPRLMTKARTNSTHNILVVTATSGDTGKAALDGFKDVAGTGVVVFYPEGNVSDIQRLQMLTQEGSNIAVCAVRGTFDDAQTEVKRIFSDTALNKQLKDGKVALSSANSINIGRLAPQVTYYFDAYAQLVRRGALSLGERVSFCVPTGNFGDVLAGYFAKRMGLPVDRLIVASNSNNVLTDFIKTGTYDRRRPFKKTISPSMDILVSSNLERLLYYLSDGDVERIASFMRDLSEKGHYTVPSALLDRIQETFACGFATDDETRHTIQSTWRDAHVLIDPHTAVAQSVLTRTSHEIHANSKACVCVSTASPFKFSSDVLSALGEKDFIHDSLSCMDTLAGLTDTVPPIPLSKLRDRAIIHSCVCDKDQMGHFVVSASQRIFR</sequence>
<evidence type="ECO:0000256" key="1">
    <source>
        <dbReference type="ARBA" id="ARBA00001933"/>
    </source>
</evidence>
<dbReference type="EC" id="4.2.3.1" evidence="5 11"/>
<feature type="transmembrane region" description="Helical" evidence="13">
    <location>
        <begin position="9"/>
        <end position="27"/>
    </location>
</feature>
<evidence type="ECO:0000256" key="12">
    <source>
        <dbReference type="PIRSR" id="PIRSR604450-51"/>
    </source>
</evidence>
<keyword evidence="7" id="KW-0028">Amino-acid biosynthesis</keyword>
<dbReference type="Pfam" id="PF00291">
    <property type="entry name" value="PALP"/>
    <property type="match status" value="1"/>
</dbReference>
<dbReference type="InterPro" id="IPR000634">
    <property type="entry name" value="Ser/Thr_deHydtase_PyrdxlP-BS"/>
</dbReference>
<dbReference type="eggNOG" id="COG0498">
    <property type="taxonomic scope" value="Bacteria"/>
</dbReference>
<dbReference type="UniPathway" id="UPA00050">
    <property type="reaction ID" value="UER00065"/>
</dbReference>
<protein>
    <recommendedName>
        <fullName evidence="6 11">Threonine synthase</fullName>
        <ecNumber evidence="5 11">4.2.3.1</ecNumber>
    </recommendedName>
</protein>